<comment type="caution">
    <text evidence="7">The sequence shown here is derived from an EMBL/GenBank/DDBJ whole genome shotgun (WGS) entry which is preliminary data.</text>
</comment>
<dbReference type="PANTHER" id="PTHR11717:SF7">
    <property type="entry name" value="LOW MOLECULAR WEIGHT PHOSPHOTYROSINE PROTEIN PHOSPHATASE"/>
    <property type="match status" value="1"/>
</dbReference>
<dbReference type="Proteomes" id="UP000241362">
    <property type="component" value="Unassembled WGS sequence"/>
</dbReference>
<evidence type="ECO:0000256" key="2">
    <source>
        <dbReference type="ARBA" id="ARBA00013064"/>
    </source>
</evidence>
<gene>
    <name evidence="7" type="ORF">C5F44_17125</name>
</gene>
<dbReference type="SMART" id="SM00226">
    <property type="entry name" value="LMWPc"/>
    <property type="match status" value="1"/>
</dbReference>
<dbReference type="Pfam" id="PF01451">
    <property type="entry name" value="LMWPc"/>
    <property type="match status" value="1"/>
</dbReference>
<protein>
    <recommendedName>
        <fullName evidence="2">protein-tyrosine-phosphatase</fullName>
        <ecNumber evidence="2">3.1.3.48</ecNumber>
    </recommendedName>
</protein>
<keyword evidence="4" id="KW-0904">Protein phosphatase</keyword>
<evidence type="ECO:0000259" key="6">
    <source>
        <dbReference type="SMART" id="SM00226"/>
    </source>
</evidence>
<reference evidence="7 8" key="1">
    <citation type="submission" date="2018-03" db="EMBL/GenBank/DDBJ databases">
        <title>Rhodobacter blasticus.</title>
        <authorList>
            <person name="Meyer T.E."/>
            <person name="Miller S."/>
            <person name="Lodha T."/>
            <person name="Gandham S."/>
            <person name="Chintalapati S."/>
            <person name="Chintalapati V.R."/>
        </authorList>
    </citation>
    <scope>NUCLEOTIDE SEQUENCE [LARGE SCALE GENOMIC DNA]</scope>
    <source>
        <strain evidence="7 8">DSM 2131</strain>
    </source>
</reference>
<sequence>MTRSVLFVCLGNICRSPTAEAVLRHMAGQAGLALTVDSAGTGGWHSGEPPHPPAVLAARKRGYDLSALRARQVTRADFTRFDLILAMDSRNLADLRALAQGQGTPPRLFLDHAPETGLTDVPDPWYTGEFDRTIDLVESGCRGLIRALQAGSQGHWAQ</sequence>
<organism evidence="7 8">
    <name type="scientific">Fuscovulum blasticum DSM 2131</name>
    <dbReference type="NCBI Taxonomy" id="1188250"/>
    <lineage>
        <taxon>Bacteria</taxon>
        <taxon>Pseudomonadati</taxon>
        <taxon>Pseudomonadota</taxon>
        <taxon>Alphaproteobacteria</taxon>
        <taxon>Rhodobacterales</taxon>
        <taxon>Paracoccaceae</taxon>
        <taxon>Pseudogemmobacter</taxon>
    </lineage>
</organism>
<proteinExistence type="inferred from homology"/>
<dbReference type="AlphaFoldDB" id="A0A2T4J472"/>
<dbReference type="PRINTS" id="PR00719">
    <property type="entry name" value="LMWPTPASE"/>
</dbReference>
<dbReference type="EC" id="3.1.3.48" evidence="2"/>
<comment type="similarity">
    <text evidence="1">Belongs to the low molecular weight phosphotyrosine protein phosphatase family.</text>
</comment>
<name>A0A2T4J472_FUSBL</name>
<dbReference type="SUPFAM" id="SSF52788">
    <property type="entry name" value="Phosphotyrosine protein phosphatases I"/>
    <property type="match status" value="1"/>
</dbReference>
<evidence type="ECO:0000256" key="5">
    <source>
        <dbReference type="PIRSR" id="PIRSR617867-1"/>
    </source>
</evidence>
<evidence type="ECO:0000313" key="8">
    <source>
        <dbReference type="Proteomes" id="UP000241362"/>
    </source>
</evidence>
<evidence type="ECO:0000256" key="3">
    <source>
        <dbReference type="ARBA" id="ARBA00022801"/>
    </source>
</evidence>
<accession>A0A2T4J472</accession>
<dbReference type="RefSeq" id="WP_107674811.1">
    <property type="nucleotide sequence ID" value="NZ_PZKE01000033.1"/>
</dbReference>
<dbReference type="InterPro" id="IPR023485">
    <property type="entry name" value="Ptyr_pPase"/>
</dbReference>
<feature type="active site" evidence="5">
    <location>
        <position position="15"/>
    </location>
</feature>
<keyword evidence="8" id="KW-1185">Reference proteome</keyword>
<dbReference type="InterPro" id="IPR036196">
    <property type="entry name" value="Ptyr_pPase_sf"/>
</dbReference>
<feature type="active site" description="Nucleophile" evidence="5">
    <location>
        <position position="9"/>
    </location>
</feature>
<dbReference type="CDD" id="cd16343">
    <property type="entry name" value="LMWPTP"/>
    <property type="match status" value="1"/>
</dbReference>
<feature type="active site" description="Proton donor" evidence="5">
    <location>
        <position position="123"/>
    </location>
</feature>
<keyword evidence="3" id="KW-0378">Hydrolase</keyword>
<dbReference type="EMBL" id="PZKE01000033">
    <property type="protein sequence ID" value="PTE12694.1"/>
    <property type="molecule type" value="Genomic_DNA"/>
</dbReference>
<feature type="domain" description="Phosphotyrosine protein phosphatase I" evidence="6">
    <location>
        <begin position="3"/>
        <end position="147"/>
    </location>
</feature>
<evidence type="ECO:0000313" key="7">
    <source>
        <dbReference type="EMBL" id="PTE12694.1"/>
    </source>
</evidence>
<dbReference type="InterPro" id="IPR017867">
    <property type="entry name" value="Tyr_phospatase_low_mol_wt"/>
</dbReference>
<dbReference type="PANTHER" id="PTHR11717">
    <property type="entry name" value="LOW MOLECULAR WEIGHT PROTEIN TYROSINE PHOSPHATASE"/>
    <property type="match status" value="1"/>
</dbReference>
<dbReference type="GO" id="GO:0004725">
    <property type="term" value="F:protein tyrosine phosphatase activity"/>
    <property type="evidence" value="ECO:0007669"/>
    <property type="project" value="UniProtKB-EC"/>
</dbReference>
<evidence type="ECO:0000256" key="1">
    <source>
        <dbReference type="ARBA" id="ARBA00011063"/>
    </source>
</evidence>
<evidence type="ECO:0000256" key="4">
    <source>
        <dbReference type="ARBA" id="ARBA00022912"/>
    </source>
</evidence>
<dbReference type="InterPro" id="IPR050438">
    <property type="entry name" value="LMW_PTPase"/>
</dbReference>
<dbReference type="Gene3D" id="3.40.50.2300">
    <property type="match status" value="1"/>
</dbReference>